<dbReference type="GO" id="GO:0070973">
    <property type="term" value="P:protein localization to endoplasmic reticulum exit site"/>
    <property type="evidence" value="ECO:0007669"/>
    <property type="project" value="UniProtKB-UniRule"/>
</dbReference>
<evidence type="ECO:0000256" key="2">
    <source>
        <dbReference type="ARBA" id="ARBA00022692"/>
    </source>
</evidence>
<dbReference type="EMBL" id="CAVLEF010000003">
    <property type="protein sequence ID" value="CAK1542010.1"/>
    <property type="molecule type" value="Genomic_DNA"/>
</dbReference>
<evidence type="ECO:0000256" key="5">
    <source>
        <dbReference type="RuleBase" id="RU367026"/>
    </source>
</evidence>
<evidence type="ECO:0000259" key="7">
    <source>
        <dbReference type="Pfam" id="PF05529"/>
    </source>
</evidence>
<keyword evidence="5" id="KW-0813">Transport</keyword>
<dbReference type="Pfam" id="PF05529">
    <property type="entry name" value="Bap31"/>
    <property type="match status" value="1"/>
</dbReference>
<comment type="subcellular location">
    <subcellularLocation>
        <location evidence="5">Endoplasmic reticulum membrane</location>
        <topology evidence="5">Multi-pass membrane protein</topology>
    </subcellularLocation>
    <subcellularLocation>
        <location evidence="1">Membrane</location>
        <topology evidence="1">Multi-pass membrane protein</topology>
    </subcellularLocation>
</comment>
<protein>
    <recommendedName>
        <fullName evidence="5">Endoplasmic reticulum transmembrane protein</fullName>
    </recommendedName>
</protein>
<evidence type="ECO:0000256" key="1">
    <source>
        <dbReference type="ARBA" id="ARBA00004141"/>
    </source>
</evidence>
<keyword evidence="9" id="KW-1185">Reference proteome</keyword>
<keyword evidence="5" id="KW-0931">ER-Golgi transport</keyword>
<dbReference type="GO" id="GO:0006886">
    <property type="term" value="P:intracellular protein transport"/>
    <property type="evidence" value="ECO:0007669"/>
    <property type="project" value="UniProtKB-UniRule"/>
</dbReference>
<sequence length="142" mass="16478">MDAIREMRKYSNSDHVHLTSEMKGNVKLFRAQRNFYITGFAIFLAFVIRRLVTMIIIQHELEVKAQEIIKKAEDTVQMAKTTVLANTVQESEDMAELKQKLELSEILLDEQKIRIKELEDQAAMWQQKYKEISKSTGGQGDD</sequence>
<dbReference type="PANTHER" id="PTHR12701:SF20">
    <property type="entry name" value="ENDOPLASMIC RETICULUM TRANSMEMBRANE PROTEIN"/>
    <property type="match status" value="1"/>
</dbReference>
<dbReference type="InterPro" id="IPR008417">
    <property type="entry name" value="BAP29/BAP31"/>
</dbReference>
<feature type="coiled-coil region" evidence="6">
    <location>
        <begin position="94"/>
        <end position="135"/>
    </location>
</feature>
<accession>A0AAV1J0E8</accession>
<dbReference type="InterPro" id="IPR040463">
    <property type="entry name" value="BAP29/BAP31_N"/>
</dbReference>
<keyword evidence="3 5" id="KW-1133">Transmembrane helix</keyword>
<name>A0AAV1J0E8_9NEOP</name>
<keyword evidence="4 5" id="KW-0472">Membrane</keyword>
<dbReference type="PANTHER" id="PTHR12701">
    <property type="entry name" value="BCR-ASSOCIATED PROTEIN, BAP"/>
    <property type="match status" value="1"/>
</dbReference>
<gene>
    <name evidence="8" type="ORF">LNINA_LOCUS1947</name>
</gene>
<evidence type="ECO:0000313" key="8">
    <source>
        <dbReference type="EMBL" id="CAK1542010.1"/>
    </source>
</evidence>
<evidence type="ECO:0000256" key="6">
    <source>
        <dbReference type="SAM" id="Coils"/>
    </source>
</evidence>
<keyword evidence="5" id="KW-0653">Protein transport</keyword>
<dbReference type="Proteomes" id="UP001497472">
    <property type="component" value="Unassembled WGS sequence"/>
</dbReference>
<evidence type="ECO:0000256" key="3">
    <source>
        <dbReference type="ARBA" id="ARBA00022989"/>
    </source>
</evidence>
<dbReference type="GO" id="GO:0005789">
    <property type="term" value="C:endoplasmic reticulum membrane"/>
    <property type="evidence" value="ECO:0007669"/>
    <property type="project" value="UniProtKB-SubCell"/>
</dbReference>
<dbReference type="GO" id="GO:0006888">
    <property type="term" value="P:endoplasmic reticulum to Golgi vesicle-mediated transport"/>
    <property type="evidence" value="ECO:0007669"/>
    <property type="project" value="UniProtKB-UniRule"/>
</dbReference>
<keyword evidence="6" id="KW-0175">Coiled coil</keyword>
<proteinExistence type="inferred from homology"/>
<reference evidence="8 9" key="1">
    <citation type="submission" date="2023-11" db="EMBL/GenBank/DDBJ databases">
        <authorList>
            <person name="Okamura Y."/>
        </authorList>
    </citation>
    <scope>NUCLEOTIDE SEQUENCE [LARGE SCALE GENOMIC DNA]</scope>
</reference>
<keyword evidence="5" id="KW-0256">Endoplasmic reticulum</keyword>
<comment type="function">
    <text evidence="5">May play a role in anterograde transport of membrane proteins from the endoplasmic reticulum to the Golgi.</text>
</comment>
<dbReference type="AlphaFoldDB" id="A0AAV1J0E8"/>
<comment type="caution">
    <text evidence="8">The sequence shown here is derived from an EMBL/GenBank/DDBJ whole genome shotgun (WGS) entry which is preliminary data.</text>
</comment>
<comment type="caution">
    <text evidence="5">Lacks conserved residue(s) required for the propagation of feature annotation.</text>
</comment>
<keyword evidence="2 5" id="KW-0812">Transmembrane</keyword>
<comment type="similarity">
    <text evidence="5">Belongs to the BCAP29/BCAP31 family.</text>
</comment>
<feature type="domain" description="BAP29/BAP31 transmembrane" evidence="7">
    <location>
        <begin position="1"/>
        <end position="66"/>
    </location>
</feature>
<evidence type="ECO:0000256" key="4">
    <source>
        <dbReference type="ARBA" id="ARBA00023136"/>
    </source>
</evidence>
<evidence type="ECO:0000313" key="9">
    <source>
        <dbReference type="Proteomes" id="UP001497472"/>
    </source>
</evidence>
<organism evidence="8 9">
    <name type="scientific">Leptosia nina</name>
    <dbReference type="NCBI Taxonomy" id="320188"/>
    <lineage>
        <taxon>Eukaryota</taxon>
        <taxon>Metazoa</taxon>
        <taxon>Ecdysozoa</taxon>
        <taxon>Arthropoda</taxon>
        <taxon>Hexapoda</taxon>
        <taxon>Insecta</taxon>
        <taxon>Pterygota</taxon>
        <taxon>Neoptera</taxon>
        <taxon>Endopterygota</taxon>
        <taxon>Lepidoptera</taxon>
        <taxon>Glossata</taxon>
        <taxon>Ditrysia</taxon>
        <taxon>Papilionoidea</taxon>
        <taxon>Pieridae</taxon>
        <taxon>Pierinae</taxon>
        <taxon>Leptosia</taxon>
    </lineage>
</organism>
<feature type="transmembrane region" description="Helical" evidence="5">
    <location>
        <begin position="35"/>
        <end position="57"/>
    </location>
</feature>